<organism evidence="1 2">
    <name type="scientific">Fusarium oxysporum f. sp. rapae</name>
    <dbReference type="NCBI Taxonomy" id="485398"/>
    <lineage>
        <taxon>Eukaryota</taxon>
        <taxon>Fungi</taxon>
        <taxon>Dikarya</taxon>
        <taxon>Ascomycota</taxon>
        <taxon>Pezizomycotina</taxon>
        <taxon>Sordariomycetes</taxon>
        <taxon>Hypocreomycetidae</taxon>
        <taxon>Hypocreales</taxon>
        <taxon>Nectriaceae</taxon>
        <taxon>Fusarium</taxon>
        <taxon>Fusarium oxysporum species complex</taxon>
    </lineage>
</organism>
<comment type="caution">
    <text evidence="1">The sequence shown here is derived from an EMBL/GenBank/DDBJ whole genome shotgun (WGS) entry which is preliminary data.</text>
</comment>
<sequence>MTSVLHPKYLKFCEESLIDMYNWERERIFDFLYNACTTHPNETTKQTLISVYKQFLSLCPLDRKVPTGWDVEHNFKPLNPKTKKPDKAYDPAQHIYRTLTGEPLDTSSKFNVNLNSTWKHTTPEPARIPNLTSKDGVSYWNHYDLLGFILSLLQTDLDGATKDNFFLPLTAVYGRWCAKIGGDRKTPKLPKPPKDPAITAMADEQKGVGAVPTVFQCTWVADKGGVYFALGSSIAGYDWGNKTQVGKWQESLQRTRFDLLHGWNDIHTQLIEGKVWDFDNSPNRTKKGKAGTHYGNCGETYPFLHIFHSWTIAIRENVNGLALKSFFLADTVLTDKYSPKEMHKEDPQRPGKALYIIPPCDNCESLVQVAKGTPDNFVYPPIPSTQ</sequence>
<protein>
    <submittedName>
        <fullName evidence="1">Uncharacterized protein</fullName>
    </submittedName>
</protein>
<evidence type="ECO:0000313" key="2">
    <source>
        <dbReference type="Proteomes" id="UP000694050"/>
    </source>
</evidence>
<accession>A0A8J5TQM0</accession>
<dbReference type="Proteomes" id="UP000694050">
    <property type="component" value="Unassembled WGS sequence"/>
</dbReference>
<name>A0A8J5TQM0_FUSOX</name>
<proteinExistence type="predicted"/>
<evidence type="ECO:0000313" key="1">
    <source>
        <dbReference type="EMBL" id="KAG7406428.1"/>
    </source>
</evidence>
<dbReference type="AlphaFoldDB" id="A0A8J5TQM0"/>
<reference evidence="1" key="1">
    <citation type="submission" date="2021-04" db="EMBL/GenBank/DDBJ databases">
        <title>First draft genome resource for Brassicaceae pathogens Fusarium oxysporum f. sp. raphani and Fusarium oxysporum f. sp. rapae.</title>
        <authorList>
            <person name="Asai S."/>
        </authorList>
    </citation>
    <scope>NUCLEOTIDE SEQUENCE</scope>
    <source>
        <strain evidence="1">Tf1208</strain>
    </source>
</reference>
<gene>
    <name evidence="1" type="ORF">Forpe1208_v014251</name>
</gene>
<dbReference type="EMBL" id="JAELUQ010000011">
    <property type="protein sequence ID" value="KAG7406428.1"/>
    <property type="molecule type" value="Genomic_DNA"/>
</dbReference>